<dbReference type="Proteomes" id="UP001595692">
    <property type="component" value="Unassembled WGS sequence"/>
</dbReference>
<proteinExistence type="predicted"/>
<dbReference type="RefSeq" id="WP_377151930.1">
    <property type="nucleotide sequence ID" value="NZ_JBHSAF010000007.1"/>
</dbReference>
<dbReference type="Gene3D" id="3.10.129.10">
    <property type="entry name" value="Hotdog Thioesterase"/>
    <property type="match status" value="1"/>
</dbReference>
<keyword evidence="2" id="KW-1185">Reference proteome</keyword>
<dbReference type="InterPro" id="IPR016776">
    <property type="entry name" value="ApeP-like_dehydratase"/>
</dbReference>
<name>A0ABV8CNB2_9GAMM</name>
<dbReference type="SUPFAM" id="SSF54637">
    <property type="entry name" value="Thioesterase/thiol ester dehydrase-isomerase"/>
    <property type="match status" value="1"/>
</dbReference>
<evidence type="ECO:0000313" key="1">
    <source>
        <dbReference type="EMBL" id="MFC3913553.1"/>
    </source>
</evidence>
<dbReference type="PIRSF" id="PIRSF020565">
    <property type="entry name" value="3Ho_Ac_ACP_DH_prd"/>
    <property type="match status" value="1"/>
</dbReference>
<dbReference type="EMBL" id="JBHSAF010000007">
    <property type="protein sequence ID" value="MFC3913553.1"/>
    <property type="molecule type" value="Genomic_DNA"/>
</dbReference>
<evidence type="ECO:0000313" key="2">
    <source>
        <dbReference type="Proteomes" id="UP001595692"/>
    </source>
</evidence>
<accession>A0ABV8CNB2</accession>
<organism evidence="1 2">
    <name type="scientific">Pseudaeromonas sharmana</name>
    <dbReference type="NCBI Taxonomy" id="328412"/>
    <lineage>
        <taxon>Bacteria</taxon>
        <taxon>Pseudomonadati</taxon>
        <taxon>Pseudomonadota</taxon>
        <taxon>Gammaproteobacteria</taxon>
        <taxon>Aeromonadales</taxon>
        <taxon>Aeromonadaceae</taxon>
        <taxon>Pseudaeromonas</taxon>
    </lineage>
</organism>
<dbReference type="Pfam" id="PF22817">
    <property type="entry name" value="ApeP-like"/>
    <property type="match status" value="1"/>
</dbReference>
<gene>
    <name evidence="1" type="ORF">ACFOSS_08750</name>
</gene>
<comment type="caution">
    <text evidence="1">The sequence shown here is derived from an EMBL/GenBank/DDBJ whole genome shotgun (WGS) entry which is preliminary data.</text>
</comment>
<reference evidence="2" key="1">
    <citation type="journal article" date="2019" name="Int. J. Syst. Evol. Microbiol.">
        <title>The Global Catalogue of Microorganisms (GCM) 10K type strain sequencing project: providing services to taxonomists for standard genome sequencing and annotation.</title>
        <authorList>
            <consortium name="The Broad Institute Genomics Platform"/>
            <consortium name="The Broad Institute Genome Sequencing Center for Infectious Disease"/>
            <person name="Wu L."/>
            <person name="Ma J."/>
        </authorList>
    </citation>
    <scope>NUCLEOTIDE SEQUENCE [LARGE SCALE GENOMIC DNA]</scope>
    <source>
        <strain evidence="2">CCUG 54939</strain>
    </source>
</reference>
<protein>
    <submittedName>
        <fullName evidence="1">Thioester dehydrase</fullName>
    </submittedName>
</protein>
<sequence length="150" mass="16590">MMPSVASLLPHASPMLLLDELLWVEGERACCQVRVGPRLALFSRENGDVPAWVGIELMAQTVAAWAGYRGWQQQQPPRIGLLLGCRQYVSHQPLLKAGTLLRIEVEQLMQDGGLSSFECRLFAEQQLVAEARLSTLQPEPDALSQLLGRA</sequence>
<dbReference type="InterPro" id="IPR029069">
    <property type="entry name" value="HotDog_dom_sf"/>
</dbReference>
<dbReference type="CDD" id="cd01289">
    <property type="entry name" value="FabA_like"/>
    <property type="match status" value="1"/>
</dbReference>